<feature type="transmembrane region" description="Helical" evidence="1">
    <location>
        <begin position="37"/>
        <end position="55"/>
    </location>
</feature>
<feature type="transmembrane region" description="Helical" evidence="1">
    <location>
        <begin position="116"/>
        <end position="135"/>
    </location>
</feature>
<dbReference type="OrthoDB" id="116480at2"/>
<organism evidence="2 3">
    <name type="scientific">Planctopirus hydrillae</name>
    <dbReference type="NCBI Taxonomy" id="1841610"/>
    <lineage>
        <taxon>Bacteria</taxon>
        <taxon>Pseudomonadati</taxon>
        <taxon>Planctomycetota</taxon>
        <taxon>Planctomycetia</taxon>
        <taxon>Planctomycetales</taxon>
        <taxon>Planctomycetaceae</taxon>
        <taxon>Planctopirus</taxon>
    </lineage>
</organism>
<feature type="transmembrane region" description="Helical" evidence="1">
    <location>
        <begin position="222"/>
        <end position="242"/>
    </location>
</feature>
<dbReference type="PIRSF" id="PIRSF009160">
    <property type="entry name" value="UCP009160"/>
    <property type="match status" value="1"/>
</dbReference>
<keyword evidence="3" id="KW-1185">Reference proteome</keyword>
<name>A0A1C3E4X8_9PLAN</name>
<reference evidence="2 3" key="1">
    <citation type="submission" date="2016-05" db="EMBL/GenBank/DDBJ databases">
        <title>Genomic and physiological characterization of Planctopirus sp. isolated from fresh water lake.</title>
        <authorList>
            <person name="Subhash Y."/>
            <person name="Ramana C."/>
        </authorList>
    </citation>
    <scope>NUCLEOTIDE SEQUENCE [LARGE SCALE GENOMIC DNA]</scope>
    <source>
        <strain evidence="2 3">JC280</strain>
    </source>
</reference>
<keyword evidence="1" id="KW-1133">Transmembrane helix</keyword>
<sequence length="249" mass="26325">MRTGNPVLNEGAFDRWAQEGGFSSSSVMTVSGAVNKSMVLIGLTASLGLLSYSYLQNNPQLLMPSLIGSAIGGLIASLCVCFWLRSAPVAAPIYALLEGVFLGGITTIFEARFPGIGVQAIAATVGVAAAMLLAYKVGLIRATATFRAGIIAATGGIGLVYLLAFVLSLFNIQAMSFVYDASLLGIGFTAFCVIIAALNLILDFDFIATAASQNLPKNYEWLAAHGLNVTLVWLYLEMLRLLSKLQSRD</sequence>
<keyword evidence="1" id="KW-0812">Transmembrane</keyword>
<gene>
    <name evidence="2" type="ORF">A6X21_00870</name>
</gene>
<dbReference type="EMBL" id="LYDR01000154">
    <property type="protein sequence ID" value="ODA28301.1"/>
    <property type="molecule type" value="Genomic_DNA"/>
</dbReference>
<evidence type="ECO:0008006" key="4">
    <source>
        <dbReference type="Google" id="ProtNLM"/>
    </source>
</evidence>
<feature type="transmembrane region" description="Helical" evidence="1">
    <location>
        <begin position="91"/>
        <end position="109"/>
    </location>
</feature>
<feature type="transmembrane region" description="Helical" evidence="1">
    <location>
        <begin position="147"/>
        <end position="170"/>
    </location>
</feature>
<accession>A0A1C3E4X8</accession>
<dbReference type="Pfam" id="PF12811">
    <property type="entry name" value="BaxI_1"/>
    <property type="match status" value="1"/>
</dbReference>
<proteinExistence type="predicted"/>
<dbReference type="PANTHER" id="PTHR41282">
    <property type="entry name" value="CONSERVED TRANSMEMBRANE PROTEIN-RELATED"/>
    <property type="match status" value="1"/>
</dbReference>
<dbReference type="STRING" id="1841610.A6X21_00870"/>
<evidence type="ECO:0000256" key="1">
    <source>
        <dbReference type="SAM" id="Phobius"/>
    </source>
</evidence>
<dbReference type="Proteomes" id="UP000094828">
    <property type="component" value="Unassembled WGS sequence"/>
</dbReference>
<protein>
    <recommendedName>
        <fullName evidence="4">Bax inhibitor-1/YccA family protein</fullName>
    </recommendedName>
</protein>
<feature type="transmembrane region" description="Helical" evidence="1">
    <location>
        <begin position="62"/>
        <end position="85"/>
    </location>
</feature>
<evidence type="ECO:0000313" key="2">
    <source>
        <dbReference type="EMBL" id="ODA28301.1"/>
    </source>
</evidence>
<evidence type="ECO:0000313" key="3">
    <source>
        <dbReference type="Proteomes" id="UP000094828"/>
    </source>
</evidence>
<comment type="caution">
    <text evidence="2">The sequence shown here is derived from an EMBL/GenBank/DDBJ whole genome shotgun (WGS) entry which is preliminary data.</text>
</comment>
<dbReference type="PANTHER" id="PTHR41282:SF1">
    <property type="entry name" value="CONSERVED TRANSMEMBRANE PROTEIN-RELATED"/>
    <property type="match status" value="1"/>
</dbReference>
<keyword evidence="1" id="KW-0472">Membrane</keyword>
<feature type="transmembrane region" description="Helical" evidence="1">
    <location>
        <begin position="177"/>
        <end position="202"/>
    </location>
</feature>
<dbReference type="AlphaFoldDB" id="A0A1C3E4X8"/>
<dbReference type="InterPro" id="IPR010539">
    <property type="entry name" value="BaxI_1-like"/>
</dbReference>